<keyword evidence="3" id="KW-1185">Reference proteome</keyword>
<evidence type="ECO:0000313" key="2">
    <source>
        <dbReference type="EMBL" id="CAF3721601.1"/>
    </source>
</evidence>
<gene>
    <name evidence="1" type="ORF">GPM918_LOCUS10944</name>
    <name evidence="2" type="ORF">SRO942_LOCUS10945</name>
</gene>
<dbReference type="Proteomes" id="UP000681722">
    <property type="component" value="Unassembled WGS sequence"/>
</dbReference>
<accession>A0A814CU85</accession>
<dbReference type="AlphaFoldDB" id="A0A814CU85"/>
<dbReference type="EMBL" id="CAJNOQ010002213">
    <property type="protein sequence ID" value="CAF0945417.1"/>
    <property type="molecule type" value="Genomic_DNA"/>
</dbReference>
<evidence type="ECO:0000313" key="3">
    <source>
        <dbReference type="Proteomes" id="UP000663829"/>
    </source>
</evidence>
<reference evidence="1" key="1">
    <citation type="submission" date="2021-02" db="EMBL/GenBank/DDBJ databases">
        <authorList>
            <person name="Nowell W R."/>
        </authorList>
    </citation>
    <scope>NUCLEOTIDE SEQUENCE</scope>
</reference>
<dbReference type="Proteomes" id="UP000663829">
    <property type="component" value="Unassembled WGS sequence"/>
</dbReference>
<dbReference type="EMBL" id="CAJOBC010002213">
    <property type="protein sequence ID" value="CAF3721601.1"/>
    <property type="molecule type" value="Genomic_DNA"/>
</dbReference>
<comment type="caution">
    <text evidence="1">The sequence shown here is derived from an EMBL/GenBank/DDBJ whole genome shotgun (WGS) entry which is preliminary data.</text>
</comment>
<evidence type="ECO:0000313" key="1">
    <source>
        <dbReference type="EMBL" id="CAF0945417.1"/>
    </source>
</evidence>
<organism evidence="1 3">
    <name type="scientific">Didymodactylos carnosus</name>
    <dbReference type="NCBI Taxonomy" id="1234261"/>
    <lineage>
        <taxon>Eukaryota</taxon>
        <taxon>Metazoa</taxon>
        <taxon>Spiralia</taxon>
        <taxon>Gnathifera</taxon>
        <taxon>Rotifera</taxon>
        <taxon>Eurotatoria</taxon>
        <taxon>Bdelloidea</taxon>
        <taxon>Philodinida</taxon>
        <taxon>Philodinidae</taxon>
        <taxon>Didymodactylos</taxon>
    </lineage>
</organism>
<name>A0A814CU85_9BILA</name>
<proteinExistence type="predicted"/>
<sequence>MTLGCVETGDTVCQTVPCLPSRIKCNITTAKDDNNNNIQHSLEDDDDVTSLMSALGLKLKQPHKPVETSSVSLIPVTLPIIPFKRRTRKKNSNGRSEAIPLCLLRLKKYNVRELIHHVVTDLKKISIVKHYENYCVIDSLKILHKQTKRSVEKNSRRLVCPSHSQCVLRPKHKKGNGLMCFTITGALRNLNCAILPIDAIEHYKACI</sequence>
<protein>
    <submittedName>
        <fullName evidence="1">Uncharacterized protein</fullName>
    </submittedName>
</protein>